<dbReference type="Proteomes" id="UP000325458">
    <property type="component" value="Chromosome"/>
</dbReference>
<dbReference type="AlphaFoldDB" id="A0AAE6NJ40"/>
<evidence type="ECO:0000313" key="4">
    <source>
        <dbReference type="Proteomes" id="UP000325458"/>
    </source>
</evidence>
<sequence>MSTTAATASRARTGGPKDDSRLLEHVLGWTLVVVLAMLLTQTGLL</sequence>
<dbReference type="EMBL" id="CP023691">
    <property type="protein sequence ID" value="QEV52745.1"/>
    <property type="molecule type" value="Genomic_DNA"/>
</dbReference>
<dbReference type="KEGG" id="spla:CP981_14715"/>
<name>A0AAE6NJ40_STRPT</name>
<evidence type="ECO:0000256" key="2">
    <source>
        <dbReference type="SAM" id="Phobius"/>
    </source>
</evidence>
<gene>
    <name evidence="3" type="ORF">CP981_14715</name>
</gene>
<dbReference type="InterPro" id="IPR047816">
    <property type="entry name" value="SCO1431-like"/>
</dbReference>
<protein>
    <submittedName>
        <fullName evidence="3">SCO1431 family membrane protein</fullName>
    </submittedName>
</protein>
<evidence type="ECO:0000313" key="3">
    <source>
        <dbReference type="EMBL" id="QEV52745.1"/>
    </source>
</evidence>
<proteinExistence type="predicted"/>
<keyword evidence="2" id="KW-1133">Transmembrane helix</keyword>
<keyword evidence="2" id="KW-0812">Transmembrane</keyword>
<feature type="region of interest" description="Disordered" evidence="1">
    <location>
        <begin position="1"/>
        <end position="20"/>
    </location>
</feature>
<dbReference type="GeneID" id="90924548"/>
<dbReference type="NCBIfam" id="NF033485">
    <property type="entry name" value="small_SCO1431"/>
    <property type="match status" value="1"/>
</dbReference>
<reference evidence="3 4" key="1">
    <citation type="submission" date="2017-09" db="EMBL/GenBank/DDBJ databases">
        <authorList>
            <person name="Lee N."/>
            <person name="Cho B.-K."/>
        </authorList>
    </citation>
    <scope>NUCLEOTIDE SEQUENCE [LARGE SCALE GENOMIC DNA]</scope>
    <source>
        <strain evidence="3 4">ATCC 23948</strain>
    </source>
</reference>
<accession>A0AAE6NJ40</accession>
<dbReference type="RefSeq" id="WP_107429536.1">
    <property type="nucleotide sequence ID" value="NZ_BAABSS010000076.1"/>
</dbReference>
<organism evidence="3 4">
    <name type="scientific">Streptomyces platensis</name>
    <dbReference type="NCBI Taxonomy" id="58346"/>
    <lineage>
        <taxon>Bacteria</taxon>
        <taxon>Bacillati</taxon>
        <taxon>Actinomycetota</taxon>
        <taxon>Actinomycetes</taxon>
        <taxon>Kitasatosporales</taxon>
        <taxon>Streptomycetaceae</taxon>
        <taxon>Streptomyces</taxon>
    </lineage>
</organism>
<feature type="compositionally biased region" description="Low complexity" evidence="1">
    <location>
        <begin position="1"/>
        <end position="13"/>
    </location>
</feature>
<keyword evidence="2" id="KW-0472">Membrane</keyword>
<feature type="transmembrane region" description="Helical" evidence="2">
    <location>
        <begin position="26"/>
        <end position="44"/>
    </location>
</feature>
<evidence type="ECO:0000256" key="1">
    <source>
        <dbReference type="SAM" id="MobiDB-lite"/>
    </source>
</evidence>